<dbReference type="EMBL" id="DRLI01000153">
    <property type="protein sequence ID" value="HHM02149.1"/>
    <property type="molecule type" value="Genomic_DNA"/>
</dbReference>
<organism evidence="8">
    <name type="scientific">Caldithrix abyssi</name>
    <dbReference type="NCBI Taxonomy" id="187145"/>
    <lineage>
        <taxon>Bacteria</taxon>
        <taxon>Pseudomonadati</taxon>
        <taxon>Calditrichota</taxon>
        <taxon>Calditrichia</taxon>
        <taxon>Calditrichales</taxon>
        <taxon>Calditrichaceae</taxon>
        <taxon>Caldithrix</taxon>
    </lineage>
</organism>
<dbReference type="PROSITE" id="PS01279">
    <property type="entry name" value="PCMT"/>
    <property type="match status" value="1"/>
</dbReference>
<gene>
    <name evidence="7" type="primary">pcm</name>
    <name evidence="8" type="ORF">ENJ15_03990</name>
</gene>
<feature type="active site" evidence="7">
    <location>
        <position position="60"/>
    </location>
</feature>
<dbReference type="PANTHER" id="PTHR11579:SF0">
    <property type="entry name" value="PROTEIN-L-ISOASPARTATE(D-ASPARTATE) O-METHYLTRANSFERASE"/>
    <property type="match status" value="1"/>
</dbReference>
<dbReference type="InterPro" id="IPR029063">
    <property type="entry name" value="SAM-dependent_MTases_sf"/>
</dbReference>
<dbReference type="PANTHER" id="PTHR11579">
    <property type="entry name" value="PROTEIN-L-ISOASPARTATE O-METHYLTRANSFERASE"/>
    <property type="match status" value="1"/>
</dbReference>
<keyword evidence="6 7" id="KW-0949">S-adenosyl-L-methionine</keyword>
<evidence type="ECO:0000256" key="3">
    <source>
        <dbReference type="ARBA" id="ARBA00022490"/>
    </source>
</evidence>
<evidence type="ECO:0000256" key="6">
    <source>
        <dbReference type="ARBA" id="ARBA00022691"/>
    </source>
</evidence>
<dbReference type="GO" id="GO:0032259">
    <property type="term" value="P:methylation"/>
    <property type="evidence" value="ECO:0007669"/>
    <property type="project" value="UniProtKB-KW"/>
</dbReference>
<dbReference type="NCBIfam" id="NF001453">
    <property type="entry name" value="PRK00312.1"/>
    <property type="match status" value="1"/>
</dbReference>
<dbReference type="CDD" id="cd02440">
    <property type="entry name" value="AdoMet_MTases"/>
    <property type="match status" value="1"/>
</dbReference>
<dbReference type="GO" id="GO:0005737">
    <property type="term" value="C:cytoplasm"/>
    <property type="evidence" value="ECO:0007669"/>
    <property type="project" value="UniProtKB-SubCell"/>
</dbReference>
<evidence type="ECO:0000256" key="1">
    <source>
        <dbReference type="ARBA" id="ARBA00004496"/>
    </source>
</evidence>
<dbReference type="HAMAP" id="MF_00090">
    <property type="entry name" value="PIMT"/>
    <property type="match status" value="1"/>
</dbReference>
<comment type="catalytic activity">
    <reaction evidence="7">
        <text>[protein]-L-isoaspartate + S-adenosyl-L-methionine = [protein]-L-isoaspartate alpha-methyl ester + S-adenosyl-L-homocysteine</text>
        <dbReference type="Rhea" id="RHEA:12705"/>
        <dbReference type="Rhea" id="RHEA-COMP:12143"/>
        <dbReference type="Rhea" id="RHEA-COMP:12144"/>
        <dbReference type="ChEBI" id="CHEBI:57856"/>
        <dbReference type="ChEBI" id="CHEBI:59789"/>
        <dbReference type="ChEBI" id="CHEBI:90596"/>
        <dbReference type="ChEBI" id="CHEBI:90598"/>
        <dbReference type="EC" id="2.1.1.77"/>
    </reaction>
</comment>
<protein>
    <recommendedName>
        <fullName evidence="7">Protein-L-isoaspartate O-methyltransferase</fullName>
        <ecNumber evidence="7">2.1.1.77</ecNumber>
    </recommendedName>
    <alternativeName>
        <fullName evidence="7">L-isoaspartyl protein carboxyl methyltransferase</fullName>
    </alternativeName>
    <alternativeName>
        <fullName evidence="7">Protein L-isoaspartyl methyltransferase</fullName>
    </alternativeName>
    <alternativeName>
        <fullName evidence="7">Protein-beta-aspartate methyltransferase</fullName>
        <shortName evidence="7">PIMT</shortName>
    </alternativeName>
</protein>
<dbReference type="EC" id="2.1.1.77" evidence="7"/>
<keyword evidence="3 7" id="KW-0963">Cytoplasm</keyword>
<dbReference type="FunFam" id="3.40.50.150:FF:000010">
    <property type="entry name" value="Protein-L-isoaspartate O-methyltransferase"/>
    <property type="match status" value="1"/>
</dbReference>
<accession>A0A7V5VEN9</accession>
<evidence type="ECO:0000256" key="7">
    <source>
        <dbReference type="HAMAP-Rule" id="MF_00090"/>
    </source>
</evidence>
<dbReference type="SUPFAM" id="SSF53335">
    <property type="entry name" value="S-adenosyl-L-methionine-dependent methyltransferases"/>
    <property type="match status" value="1"/>
</dbReference>
<dbReference type="GO" id="GO:0030091">
    <property type="term" value="P:protein repair"/>
    <property type="evidence" value="ECO:0007669"/>
    <property type="project" value="UniProtKB-UniRule"/>
</dbReference>
<dbReference type="Pfam" id="PF01135">
    <property type="entry name" value="PCMT"/>
    <property type="match status" value="1"/>
</dbReference>
<proteinExistence type="inferred from homology"/>
<name>A0A7V5VEN9_CALAY</name>
<reference evidence="8" key="1">
    <citation type="journal article" date="2020" name="mSystems">
        <title>Genome- and Community-Level Interaction Insights into Carbon Utilization and Element Cycling Functions of Hydrothermarchaeota in Hydrothermal Sediment.</title>
        <authorList>
            <person name="Zhou Z."/>
            <person name="Liu Y."/>
            <person name="Xu W."/>
            <person name="Pan J."/>
            <person name="Luo Z.H."/>
            <person name="Li M."/>
        </authorList>
    </citation>
    <scope>NUCLEOTIDE SEQUENCE [LARGE SCALE GENOMIC DNA]</scope>
    <source>
        <strain evidence="8">HyVt-460</strain>
    </source>
</reference>
<evidence type="ECO:0000256" key="5">
    <source>
        <dbReference type="ARBA" id="ARBA00022679"/>
    </source>
</evidence>
<comment type="subcellular location">
    <subcellularLocation>
        <location evidence="1 7">Cytoplasm</location>
    </subcellularLocation>
</comment>
<comment type="similarity">
    <text evidence="2 7">Belongs to the methyltransferase superfamily. L-isoaspartyl/D-aspartyl protein methyltransferase family.</text>
</comment>
<comment type="caution">
    <text evidence="8">The sequence shown here is derived from an EMBL/GenBank/DDBJ whole genome shotgun (WGS) entry which is preliminary data.</text>
</comment>
<evidence type="ECO:0000256" key="4">
    <source>
        <dbReference type="ARBA" id="ARBA00022603"/>
    </source>
</evidence>
<dbReference type="Proteomes" id="UP000885771">
    <property type="component" value="Unassembled WGS sequence"/>
</dbReference>
<dbReference type="NCBIfam" id="TIGR00080">
    <property type="entry name" value="pimt"/>
    <property type="match status" value="1"/>
</dbReference>
<dbReference type="Gene3D" id="3.40.50.150">
    <property type="entry name" value="Vaccinia Virus protein VP39"/>
    <property type="match status" value="1"/>
</dbReference>
<dbReference type="GO" id="GO:0004719">
    <property type="term" value="F:protein-L-isoaspartate (D-aspartate) O-methyltransferase activity"/>
    <property type="evidence" value="ECO:0007669"/>
    <property type="project" value="UniProtKB-UniRule"/>
</dbReference>
<dbReference type="AlphaFoldDB" id="A0A7V5VEN9"/>
<keyword evidence="5 7" id="KW-0808">Transferase</keyword>
<keyword evidence="4 7" id="KW-0489">Methyltransferase</keyword>
<sequence length="212" mass="23581">MIYARKQKQMIERLIAKGISDRQVLRAMSAVPRHLFVQPGMEFQAYDEKALPIGFDQTISHPYTVALMTQTLQIEDHKRILEIGTGSGYQAAILCEMGARVFTVERIEPLARRAEGKLKDLGFHFLSRVGDGSLGWPAYAPYDGIIVTAGAPVSPASLLDQLKEGGRCVVPIGDGEGQMLTLFIREGRELRKFEIEPLSFVPLIGRDGWKKP</sequence>
<evidence type="ECO:0000313" key="8">
    <source>
        <dbReference type="EMBL" id="HHM02149.1"/>
    </source>
</evidence>
<dbReference type="InterPro" id="IPR000682">
    <property type="entry name" value="PCMT"/>
</dbReference>
<comment type="function">
    <text evidence="7">Catalyzes the methyl esterification of L-isoaspartyl residues in peptides and proteins that result from spontaneous decomposition of normal L-aspartyl and L-asparaginyl residues. It plays a role in the repair and/or degradation of damaged proteins.</text>
</comment>
<evidence type="ECO:0000256" key="2">
    <source>
        <dbReference type="ARBA" id="ARBA00005369"/>
    </source>
</evidence>